<dbReference type="Gene3D" id="3.90.650.10">
    <property type="entry name" value="PurM-like C-terminal domain"/>
    <property type="match status" value="1"/>
</dbReference>
<dbReference type="SUPFAM" id="SSF55326">
    <property type="entry name" value="PurM N-terminal domain-like"/>
    <property type="match status" value="1"/>
</dbReference>
<dbReference type="InterPro" id="IPR016188">
    <property type="entry name" value="PurM-like_N"/>
</dbReference>
<sequence>MERSFRYAPPQAPGLLKEQRSGELSILSGRRRVVTRSEFLITVAESPAEHAAYRALRHREFVDRQELFPRTDLDDTDDDPHTAVLIATTSDGTIVGGVRVAPRRWEGSTYDDIGWWFGSRLVVADSGSAAGIGPALVRAACAHVEQLGAVRFDASVQDRYAPMFARLGWDDCGAGETLAGRAHREMRWPVHRIQRTVDGTKAVLAEALAPFADQPGGLGAAGFRGDDGVPLPGTDVIAACDAIIPSMIERDPEWAGWCSVLVNINDLSAMGAAPIGLLDAVGAPTTSHLTRIIRGISAAAQVWRTPVLGGHTQVGVPSALSVTALGTTAHPLRAGGGTAGDTVSLHVDLGGSWRPGYADRQWDSTSTRRSDELCAMAGHLAAVSPAAAKDVSMAGIAGTLGMLAEASGTGAELDVTAVPRPRGASMGAWLTCFPGYAMITADRPGESRSAVPAPGPVSIADCGRLTEQPGVRLRWPDGVVTVAVSSTVTGLGAA</sequence>
<protein>
    <submittedName>
        <fullName evidence="2">AIR synthase</fullName>
    </submittedName>
</protein>
<dbReference type="Gene3D" id="3.30.1330.10">
    <property type="entry name" value="PurM-like, N-terminal domain"/>
    <property type="match status" value="1"/>
</dbReference>
<dbReference type="GO" id="GO:0009228">
    <property type="term" value="P:thiamine biosynthetic process"/>
    <property type="evidence" value="ECO:0007669"/>
    <property type="project" value="InterPro"/>
</dbReference>
<dbReference type="InterPro" id="IPR036921">
    <property type="entry name" value="PurM-like_N_sf"/>
</dbReference>
<dbReference type="InterPro" id="IPR024035">
    <property type="entry name" value="MSMEG_0567_GNAT"/>
</dbReference>
<dbReference type="Proteomes" id="UP000515663">
    <property type="component" value="Chromosome"/>
</dbReference>
<evidence type="ECO:0000313" key="2">
    <source>
        <dbReference type="EMBL" id="QMS99737.1"/>
    </source>
</evidence>
<dbReference type="AlphaFoldDB" id="A0A7D7LTZ7"/>
<dbReference type="InterPro" id="IPR023911">
    <property type="entry name" value="MSMEG_0567/sll0787_C"/>
</dbReference>
<dbReference type="InterPro" id="IPR036676">
    <property type="entry name" value="PurM-like_C_sf"/>
</dbReference>
<dbReference type="GO" id="GO:0009030">
    <property type="term" value="F:thiamine-phosphate kinase activity"/>
    <property type="evidence" value="ECO:0007669"/>
    <property type="project" value="InterPro"/>
</dbReference>
<dbReference type="GO" id="GO:0016747">
    <property type="term" value="F:acyltransferase activity, transferring groups other than amino-acyl groups"/>
    <property type="evidence" value="ECO:0007669"/>
    <property type="project" value="InterPro"/>
</dbReference>
<dbReference type="PROSITE" id="PS51186">
    <property type="entry name" value="GNAT"/>
    <property type="match status" value="1"/>
</dbReference>
<dbReference type="NCBIfam" id="TIGR04045">
    <property type="entry name" value="MSMEG_0567_GNAT"/>
    <property type="match status" value="1"/>
</dbReference>
<organism evidence="2 3">
    <name type="scientific">Gordonia jinghuaiqii</name>
    <dbReference type="NCBI Taxonomy" id="2758710"/>
    <lineage>
        <taxon>Bacteria</taxon>
        <taxon>Bacillati</taxon>
        <taxon>Actinomycetota</taxon>
        <taxon>Actinomycetes</taxon>
        <taxon>Mycobacteriales</taxon>
        <taxon>Gordoniaceae</taxon>
        <taxon>Gordonia</taxon>
    </lineage>
</organism>
<dbReference type="KEGG" id="gji:H1R19_12085"/>
<dbReference type="Pfam" id="PF00583">
    <property type="entry name" value="Acetyltransf_1"/>
    <property type="match status" value="1"/>
</dbReference>
<feature type="domain" description="N-acetyltransferase" evidence="1">
    <location>
        <begin position="40"/>
        <end position="191"/>
    </location>
</feature>
<dbReference type="SUPFAM" id="SSF56042">
    <property type="entry name" value="PurM C-terminal domain-like"/>
    <property type="match status" value="1"/>
</dbReference>
<dbReference type="InterPro" id="IPR016181">
    <property type="entry name" value="Acyl_CoA_acyltransferase"/>
</dbReference>
<dbReference type="Pfam" id="PF02769">
    <property type="entry name" value="AIRS_C"/>
    <property type="match status" value="1"/>
</dbReference>
<evidence type="ECO:0000259" key="1">
    <source>
        <dbReference type="PROSITE" id="PS51186"/>
    </source>
</evidence>
<dbReference type="PANTHER" id="PTHR30270">
    <property type="entry name" value="THIAMINE-MONOPHOSPHATE KINASE"/>
    <property type="match status" value="1"/>
</dbReference>
<name>A0A7D7LTZ7_9ACTN</name>
<gene>
    <name evidence="2" type="ORF">H1R19_12085</name>
</gene>
<dbReference type="PANTHER" id="PTHR30270:SF0">
    <property type="entry name" value="THIAMINE-MONOPHOSPHATE KINASE"/>
    <property type="match status" value="1"/>
</dbReference>
<proteinExistence type="predicted"/>
<dbReference type="InterPro" id="IPR006283">
    <property type="entry name" value="ThiL-like"/>
</dbReference>
<dbReference type="InterPro" id="IPR000182">
    <property type="entry name" value="GNAT_dom"/>
</dbReference>
<dbReference type="EMBL" id="CP059491">
    <property type="protein sequence ID" value="QMS99737.1"/>
    <property type="molecule type" value="Genomic_DNA"/>
</dbReference>
<reference evidence="3" key="1">
    <citation type="submission" date="2020-07" db="EMBL/GenBank/DDBJ databases">
        <title>novel species isolated from the respiratory tract of Marmot.</title>
        <authorList>
            <person name="Zhang G."/>
        </authorList>
    </citation>
    <scope>NUCLEOTIDE SEQUENCE [LARGE SCALE GENOMIC DNA]</scope>
    <source>
        <strain evidence="3">686</strain>
    </source>
</reference>
<dbReference type="NCBIfam" id="TIGR04050">
    <property type="entry name" value="MSMEG_0567_Cter"/>
    <property type="match status" value="1"/>
</dbReference>
<dbReference type="SUPFAM" id="SSF55729">
    <property type="entry name" value="Acyl-CoA N-acyltransferases (Nat)"/>
    <property type="match status" value="1"/>
</dbReference>
<accession>A0A7D7LTZ7</accession>
<dbReference type="Pfam" id="PF00586">
    <property type="entry name" value="AIRS"/>
    <property type="match status" value="1"/>
</dbReference>
<dbReference type="Gene3D" id="3.40.630.30">
    <property type="match status" value="1"/>
</dbReference>
<keyword evidence="3" id="KW-1185">Reference proteome</keyword>
<evidence type="ECO:0000313" key="3">
    <source>
        <dbReference type="Proteomes" id="UP000515663"/>
    </source>
</evidence>
<dbReference type="InterPro" id="IPR010918">
    <property type="entry name" value="PurM-like_C_dom"/>
</dbReference>